<comment type="caution">
    <text evidence="1">The sequence shown here is derived from an EMBL/GenBank/DDBJ whole genome shotgun (WGS) entry which is preliminary data.</text>
</comment>
<accession>A0A8S9SLM5</accession>
<reference evidence="1" key="1">
    <citation type="submission" date="2019-12" db="EMBL/GenBank/DDBJ databases">
        <title>Genome sequencing and annotation of Brassica cretica.</title>
        <authorList>
            <person name="Studholme D.J."/>
            <person name="Sarris P."/>
        </authorList>
    </citation>
    <scope>NUCLEOTIDE SEQUENCE</scope>
    <source>
        <strain evidence="1">PFS-109/04</strain>
        <tissue evidence="1">Leaf</tissue>
    </source>
</reference>
<dbReference type="Proteomes" id="UP000712600">
    <property type="component" value="Unassembled WGS sequence"/>
</dbReference>
<dbReference type="AlphaFoldDB" id="A0A8S9SLM5"/>
<organism evidence="1 2">
    <name type="scientific">Brassica cretica</name>
    <name type="common">Mustard</name>
    <dbReference type="NCBI Taxonomy" id="69181"/>
    <lineage>
        <taxon>Eukaryota</taxon>
        <taxon>Viridiplantae</taxon>
        <taxon>Streptophyta</taxon>
        <taxon>Embryophyta</taxon>
        <taxon>Tracheophyta</taxon>
        <taxon>Spermatophyta</taxon>
        <taxon>Magnoliopsida</taxon>
        <taxon>eudicotyledons</taxon>
        <taxon>Gunneridae</taxon>
        <taxon>Pentapetalae</taxon>
        <taxon>rosids</taxon>
        <taxon>malvids</taxon>
        <taxon>Brassicales</taxon>
        <taxon>Brassicaceae</taxon>
        <taxon>Brassiceae</taxon>
        <taxon>Brassica</taxon>
    </lineage>
</organism>
<evidence type="ECO:0000313" key="1">
    <source>
        <dbReference type="EMBL" id="KAF3601677.1"/>
    </source>
</evidence>
<evidence type="ECO:0000313" key="2">
    <source>
        <dbReference type="Proteomes" id="UP000712600"/>
    </source>
</evidence>
<dbReference type="EMBL" id="QGKX02000004">
    <property type="protein sequence ID" value="KAF3601677.1"/>
    <property type="molecule type" value="Genomic_DNA"/>
</dbReference>
<protein>
    <submittedName>
        <fullName evidence="1">Uncharacterized protein</fullName>
    </submittedName>
</protein>
<sequence>MSRKVESVDMLLLGEKSTLIKEPSEPTTSPCFDIVSVAMTKKSSVSTVIRGFAMTKRESSQEDKATIDAILLTRVSVVDRSLADVRKFNDMIPKPDFKIMKRNSSELSKETTFILPALNYRFCDAPVAISFTEQT</sequence>
<gene>
    <name evidence="1" type="ORF">F2Q69_00034855</name>
</gene>
<proteinExistence type="predicted"/>
<name>A0A8S9SLM5_BRACR</name>